<feature type="region of interest" description="Disordered" evidence="1">
    <location>
        <begin position="180"/>
        <end position="211"/>
    </location>
</feature>
<feature type="region of interest" description="Disordered" evidence="1">
    <location>
        <begin position="1"/>
        <end position="42"/>
    </location>
</feature>
<dbReference type="AlphaFoldDB" id="A0A1V6Q602"/>
<feature type="region of interest" description="Disordered" evidence="1">
    <location>
        <begin position="333"/>
        <end position="369"/>
    </location>
</feature>
<feature type="region of interest" description="Disordered" evidence="1">
    <location>
        <begin position="110"/>
        <end position="129"/>
    </location>
</feature>
<reference evidence="3" key="1">
    <citation type="journal article" date="2017" name="Nat. Microbiol.">
        <title>Global analysis of biosynthetic gene clusters reveals vast potential of secondary metabolite production in Penicillium species.</title>
        <authorList>
            <person name="Nielsen J.C."/>
            <person name="Grijseels S."/>
            <person name="Prigent S."/>
            <person name="Ji B."/>
            <person name="Dainat J."/>
            <person name="Nielsen K.F."/>
            <person name="Frisvad J.C."/>
            <person name="Workman M."/>
            <person name="Nielsen J."/>
        </authorList>
    </citation>
    <scope>NUCLEOTIDE SEQUENCE [LARGE SCALE GENOMIC DNA]</scope>
    <source>
        <strain evidence="3">IBT 31811</strain>
    </source>
</reference>
<feature type="compositionally biased region" description="Polar residues" evidence="1">
    <location>
        <begin position="182"/>
        <end position="203"/>
    </location>
</feature>
<name>A0A1V6Q602_9EURO</name>
<sequence length="493" mass="54107">MAESPLFPPSECTGCPYDGYYAASNGTHQDPTHSPNDAALPEDVNDSEYIDFNGELGLVQQHTPRAEENALDLDPHHDPVTADSNLGPWVTPNSSRSGSVDDRVHEDGNLIDSITTGQPWVGPWTGLSMNEINENVPDVVTAPSGSTSDNEDGAPRQELNSAIVLTVPLPPSKKKLAALNQAGPTPKTSNSAKGSASQFQVSSRAHPPAGHRSQIFHHSVAPTDLQVVPQAIQHAPFQGVRQSTTQPIQNSAHSAQFVRRGIPKPEIQVYPQVIEQVPFQGFQHSFVQGVHEIIPPSTMQTESQLIHQPIPVSVPQGLSEGLMQVKRQYMSPVTSVTSHKTVHRPDSTNNPRPAKRQAREPHTNYSPPVTQLENARGLIAQLVADKKAIQQKLDKFTVINPNTGKAYVENLKSENAVLQFGKLALAQGDANHQTPVDNNQEKYHDLLLQYNALITHCRASEDQALLWRHRYLELSAILYQPIEIDTEMSMDFL</sequence>
<keyword evidence="3" id="KW-1185">Reference proteome</keyword>
<feature type="compositionally biased region" description="Basic and acidic residues" evidence="1">
    <location>
        <begin position="70"/>
        <end position="80"/>
    </location>
</feature>
<evidence type="ECO:0000313" key="2">
    <source>
        <dbReference type="EMBL" id="OQD84675.1"/>
    </source>
</evidence>
<protein>
    <submittedName>
        <fullName evidence="2">Uncharacterized protein</fullName>
    </submittedName>
</protein>
<feature type="region of interest" description="Disordered" evidence="1">
    <location>
        <begin position="70"/>
        <end position="104"/>
    </location>
</feature>
<evidence type="ECO:0000313" key="3">
    <source>
        <dbReference type="Proteomes" id="UP000191672"/>
    </source>
</evidence>
<feature type="compositionally biased region" description="Polar residues" evidence="1">
    <location>
        <begin position="24"/>
        <end position="35"/>
    </location>
</feature>
<dbReference type="Proteomes" id="UP000191672">
    <property type="component" value="Unassembled WGS sequence"/>
</dbReference>
<gene>
    <name evidence="2" type="ORF">PENANT_c012G02259</name>
</gene>
<organism evidence="2 3">
    <name type="scientific">Penicillium antarcticum</name>
    <dbReference type="NCBI Taxonomy" id="416450"/>
    <lineage>
        <taxon>Eukaryota</taxon>
        <taxon>Fungi</taxon>
        <taxon>Dikarya</taxon>
        <taxon>Ascomycota</taxon>
        <taxon>Pezizomycotina</taxon>
        <taxon>Eurotiomycetes</taxon>
        <taxon>Eurotiomycetidae</taxon>
        <taxon>Eurotiales</taxon>
        <taxon>Aspergillaceae</taxon>
        <taxon>Penicillium</taxon>
    </lineage>
</organism>
<comment type="caution">
    <text evidence="2">The sequence shown here is derived from an EMBL/GenBank/DDBJ whole genome shotgun (WGS) entry which is preliminary data.</text>
</comment>
<proteinExistence type="predicted"/>
<dbReference type="EMBL" id="MDYN01000012">
    <property type="protein sequence ID" value="OQD84675.1"/>
    <property type="molecule type" value="Genomic_DNA"/>
</dbReference>
<evidence type="ECO:0000256" key="1">
    <source>
        <dbReference type="SAM" id="MobiDB-lite"/>
    </source>
</evidence>
<accession>A0A1V6Q602</accession>